<dbReference type="EMBL" id="CM047742">
    <property type="protein sequence ID" value="KAJ0035170.1"/>
    <property type="molecule type" value="Genomic_DNA"/>
</dbReference>
<comment type="caution">
    <text evidence="1">The sequence shown here is derived from an EMBL/GenBank/DDBJ whole genome shotgun (WGS) entry which is preliminary data.</text>
</comment>
<gene>
    <name evidence="1" type="ORF">Pint_25325</name>
</gene>
<keyword evidence="2" id="KW-1185">Reference proteome</keyword>
<sequence>MMEHMDIDQVVDIPDTPDRSATRNINAGDCVGKESKFALTGCLRNPDFVDEGCLNQPRTRSRLVSENGHNRRLHVHPLRNTSNVNKIQHCSNSIALSPSEKPHASRNASLFRRPVIDKNTKHETRNSQHMDKGKLMCSKFPSKSSTLREDNDLSEQNGLESIFEMASSRAKSKELPPKEIREGQNVANGGSSLHWPPNFPKTSTISGKGKEKIGDNTINGSASATGLKKVIDLSDGSPHDREKQMSTYRHSLVSPRFNGQKKLVRNGCISPHNIEVRAKQLAECSQNCFEDAEQDHSRDVVSGGSCMTNISDIVAEGNSSDRSKGIMIYPSTLKERNPKINQLSGSSADINEVNGNGQASGVASECFEGLGGWRSTHSRPKKVDQPICNATGSHLRRNGDIGCSEIKQQSRDNWSRGNYRTRDLTSSQTASRLVSEPIQVSEPHRVADTLTKRQKKHESTSRNQTESSRTVCDDSEIIFLGSSGESSMSRSSRSQSHQHQGILDIDELSPEMRHSDSQVIGCSNNDDSDARARQLEADEMLARELQEQLYHELPVFGDGEIDEHIALMLQQEEDAFPFSNRHVSHPVSKPLFFFMKLLRNAAISSFYTLYNTYENSSNRRATRARVQTSNGVTQLRSRFVNRSRAAPSRARNFQFPLDMDLDMRIDMLEALEAAVGDLTDRGTARHISQLQRDFNENDYEMLLALDDNNNQNGASDNQINSLPLSTVQTENLEESCAICLDAPTIGETIRHLPCLHKFHKACIDPWLSRRPSCPVCKSSIT</sequence>
<evidence type="ECO:0000313" key="2">
    <source>
        <dbReference type="Proteomes" id="UP001163603"/>
    </source>
</evidence>
<accession>A0ACC0YG03</accession>
<reference evidence="2" key="1">
    <citation type="journal article" date="2023" name="G3 (Bethesda)">
        <title>Genome assembly and association tests identify interacting loci associated with vigor, precocity, and sex in interspecific pistachio rootstocks.</title>
        <authorList>
            <person name="Palmer W."/>
            <person name="Jacygrad E."/>
            <person name="Sagayaradj S."/>
            <person name="Cavanaugh K."/>
            <person name="Han R."/>
            <person name="Bertier L."/>
            <person name="Beede B."/>
            <person name="Kafkas S."/>
            <person name="Golino D."/>
            <person name="Preece J."/>
            <person name="Michelmore R."/>
        </authorList>
    </citation>
    <scope>NUCLEOTIDE SEQUENCE [LARGE SCALE GENOMIC DNA]</scope>
</reference>
<protein>
    <submittedName>
        <fullName evidence="1">Uncharacterized protein</fullName>
    </submittedName>
</protein>
<dbReference type="Proteomes" id="UP001163603">
    <property type="component" value="Chromosome 7"/>
</dbReference>
<proteinExistence type="predicted"/>
<evidence type="ECO:0000313" key="1">
    <source>
        <dbReference type="EMBL" id="KAJ0035170.1"/>
    </source>
</evidence>
<organism evidence="1 2">
    <name type="scientific">Pistacia integerrima</name>
    <dbReference type="NCBI Taxonomy" id="434235"/>
    <lineage>
        <taxon>Eukaryota</taxon>
        <taxon>Viridiplantae</taxon>
        <taxon>Streptophyta</taxon>
        <taxon>Embryophyta</taxon>
        <taxon>Tracheophyta</taxon>
        <taxon>Spermatophyta</taxon>
        <taxon>Magnoliopsida</taxon>
        <taxon>eudicotyledons</taxon>
        <taxon>Gunneridae</taxon>
        <taxon>Pentapetalae</taxon>
        <taxon>rosids</taxon>
        <taxon>malvids</taxon>
        <taxon>Sapindales</taxon>
        <taxon>Anacardiaceae</taxon>
        <taxon>Pistacia</taxon>
    </lineage>
</organism>
<name>A0ACC0YG03_9ROSI</name>